<dbReference type="InterPro" id="IPR010534">
    <property type="entry name" value="Phage_933W_GpQ"/>
</dbReference>
<dbReference type="Proteomes" id="UP000254649">
    <property type="component" value="Unassembled WGS sequence"/>
</dbReference>
<dbReference type="GO" id="GO:0003677">
    <property type="term" value="F:DNA binding"/>
    <property type="evidence" value="ECO:0007669"/>
    <property type="project" value="UniProtKB-KW"/>
</dbReference>
<dbReference type="AlphaFoldDB" id="A0A380U036"/>
<keyword evidence="3" id="KW-0238">DNA-binding</keyword>
<dbReference type="OrthoDB" id="6473838at2"/>
<evidence type="ECO:0000256" key="3">
    <source>
        <dbReference type="ARBA" id="ARBA00023125"/>
    </source>
</evidence>
<keyword evidence="2" id="KW-0805">Transcription regulation</keyword>
<comment type="similarity">
    <text evidence="1">Belongs to the phage antitermination Q type 1 family.</text>
</comment>
<keyword evidence="6" id="KW-1185">Reference proteome</keyword>
<evidence type="ECO:0000256" key="4">
    <source>
        <dbReference type="ARBA" id="ARBA00023163"/>
    </source>
</evidence>
<accession>A0A380U036</accession>
<evidence type="ECO:0000313" key="6">
    <source>
        <dbReference type="Proteomes" id="UP000254649"/>
    </source>
</evidence>
<dbReference type="EMBL" id="UFRQ01000003">
    <property type="protein sequence ID" value="SUT93692.1"/>
    <property type="molecule type" value="Genomic_DNA"/>
</dbReference>
<dbReference type="GO" id="GO:0060567">
    <property type="term" value="P:negative regulation of termination of DNA-templated transcription"/>
    <property type="evidence" value="ECO:0007669"/>
    <property type="project" value="InterPro"/>
</dbReference>
<evidence type="ECO:0000256" key="1">
    <source>
        <dbReference type="ARBA" id="ARBA00010234"/>
    </source>
</evidence>
<sequence>MRKFSELTLTEEQERFVDEWMYKWGAWVRSGRIDKSQFNIIAKLMQSAIPAEPSEPMCDDDAGMMISERIEKFFKNNDSLLHFIIFSYYVNKRTVNFIAIKLRENCGEIKMQPCAGKSNVRVPSLKTVKRNVEKDLSLAKAIIHELLITGFILLQTGKKNSKNIKITY</sequence>
<gene>
    <name evidence="5" type="ORF">NCTC10801_02013</name>
</gene>
<evidence type="ECO:0000256" key="2">
    <source>
        <dbReference type="ARBA" id="ARBA00023015"/>
    </source>
</evidence>
<name>A0A380U036_9PAST</name>
<proteinExistence type="inferred from homology"/>
<protein>
    <submittedName>
        <fullName evidence="5">Phage antitermination protein Q</fullName>
    </submittedName>
</protein>
<keyword evidence="4" id="KW-0804">Transcription</keyword>
<dbReference type="Pfam" id="PF06530">
    <property type="entry name" value="Phage_antitermQ"/>
    <property type="match status" value="1"/>
</dbReference>
<evidence type="ECO:0000313" key="5">
    <source>
        <dbReference type="EMBL" id="SUT93692.1"/>
    </source>
</evidence>
<reference evidence="5 6" key="1">
    <citation type="submission" date="2018-06" db="EMBL/GenBank/DDBJ databases">
        <authorList>
            <consortium name="Pathogen Informatics"/>
            <person name="Doyle S."/>
        </authorList>
    </citation>
    <scope>NUCLEOTIDE SEQUENCE [LARGE SCALE GENOMIC DNA]</scope>
    <source>
        <strain evidence="5 6">NCTC10801</strain>
    </source>
</reference>
<organism evidence="5 6">
    <name type="scientific">[Actinobacillus] rossii</name>
    <dbReference type="NCBI Taxonomy" id="123820"/>
    <lineage>
        <taxon>Bacteria</taxon>
        <taxon>Pseudomonadati</taxon>
        <taxon>Pseudomonadota</taxon>
        <taxon>Gammaproteobacteria</taxon>
        <taxon>Pasteurellales</taxon>
        <taxon>Pasteurellaceae</taxon>
    </lineage>
</organism>